<organism evidence="1">
    <name type="scientific">viral metagenome</name>
    <dbReference type="NCBI Taxonomy" id="1070528"/>
    <lineage>
        <taxon>unclassified sequences</taxon>
        <taxon>metagenomes</taxon>
        <taxon>organismal metagenomes</taxon>
    </lineage>
</organism>
<sequence>MAFSLGFLCFRIGFYWWRRGKDRFVCLRRYITYPVKERERVEILRNIMDVFSRWSVQDLKYLKNCLEYENKNDGN</sequence>
<protein>
    <submittedName>
        <fullName evidence="1">Uncharacterized protein</fullName>
    </submittedName>
</protein>
<evidence type="ECO:0000313" key="1">
    <source>
        <dbReference type="EMBL" id="QJA85645.1"/>
    </source>
</evidence>
<name>A0A6M3KWB0_9ZZZZ</name>
<accession>A0A6M3KWB0</accession>
<proteinExistence type="predicted"/>
<dbReference type="AlphaFoldDB" id="A0A6M3KWB0"/>
<dbReference type="EMBL" id="MT142586">
    <property type="protein sequence ID" value="QJA85645.1"/>
    <property type="molecule type" value="Genomic_DNA"/>
</dbReference>
<gene>
    <name evidence="1" type="ORF">MM415B02196_0013</name>
</gene>
<reference evidence="1" key="1">
    <citation type="submission" date="2020-03" db="EMBL/GenBank/DDBJ databases">
        <title>The deep terrestrial virosphere.</title>
        <authorList>
            <person name="Holmfeldt K."/>
            <person name="Nilsson E."/>
            <person name="Simone D."/>
            <person name="Lopez-Fernandez M."/>
            <person name="Wu X."/>
            <person name="de Brujin I."/>
            <person name="Lundin D."/>
            <person name="Andersson A."/>
            <person name="Bertilsson S."/>
            <person name="Dopson M."/>
        </authorList>
    </citation>
    <scope>NUCLEOTIDE SEQUENCE</scope>
    <source>
        <strain evidence="1">MM415B02196</strain>
    </source>
</reference>